<reference evidence="2 3" key="1">
    <citation type="submission" date="2014-03" db="EMBL/GenBank/DDBJ databases">
        <title>Genomics of Bifidobacteria.</title>
        <authorList>
            <person name="Ventura M."/>
            <person name="Milani C."/>
            <person name="Lugli G.A."/>
        </authorList>
    </citation>
    <scope>NUCLEOTIDE SEQUENCE [LARGE SCALE GENOMIC DNA]</scope>
    <source>
        <strain evidence="2 3">LMG 10738</strain>
    </source>
</reference>
<evidence type="ECO:0000256" key="1">
    <source>
        <dbReference type="SAM" id="MobiDB-lite"/>
    </source>
</evidence>
<protein>
    <submittedName>
        <fullName evidence="2">Uncharacterized protein</fullName>
    </submittedName>
</protein>
<dbReference type="STRING" id="1688.BCUN_0518"/>
<proteinExistence type="predicted"/>
<name>A0A087B4R8_9BIFI</name>
<evidence type="ECO:0000313" key="2">
    <source>
        <dbReference type="EMBL" id="KFI66018.1"/>
    </source>
</evidence>
<dbReference type="AlphaFoldDB" id="A0A087B4R8"/>
<dbReference type="OrthoDB" id="9885169at2"/>
<comment type="caution">
    <text evidence="2">The sequence shown here is derived from an EMBL/GenBank/DDBJ whole genome shotgun (WGS) entry which is preliminary data.</text>
</comment>
<evidence type="ECO:0000313" key="3">
    <source>
        <dbReference type="Proteomes" id="UP000029067"/>
    </source>
</evidence>
<gene>
    <name evidence="2" type="ORF">BCUN_0518</name>
</gene>
<keyword evidence="3" id="KW-1185">Reference proteome</keyword>
<dbReference type="EMBL" id="JGYV01000001">
    <property type="protein sequence ID" value="KFI66018.1"/>
    <property type="molecule type" value="Genomic_DNA"/>
</dbReference>
<organism evidence="2 3">
    <name type="scientific">Bifidobacterium cuniculi</name>
    <dbReference type="NCBI Taxonomy" id="1688"/>
    <lineage>
        <taxon>Bacteria</taxon>
        <taxon>Bacillati</taxon>
        <taxon>Actinomycetota</taxon>
        <taxon>Actinomycetes</taxon>
        <taxon>Bifidobacteriales</taxon>
        <taxon>Bifidobacteriaceae</taxon>
        <taxon>Bifidobacterium</taxon>
    </lineage>
</organism>
<feature type="region of interest" description="Disordered" evidence="1">
    <location>
        <begin position="1"/>
        <end position="41"/>
    </location>
</feature>
<sequence length="303" mass="33911">MMQPRKPKGAPNGTGGQYTTHPTTPTGLPHLDQHTGNGPQVDDRALERTALHHPDSLTRGRAWYERITRGAVSPTMLADGQRHDLTRHLAHHYGDTPHELHTRLHALGCARTYRQMVAEHQLPPITPLPDTPQPPAMDVRSRRFTDPQVQDMMRMMGQAIMRGHRCDVAHMARTNPYATVRGRACRDMIAHGELDTRGLTRLQQHDVALNLYDQLAVLDPDGFARSLEHTNTVGAFQHMLDMGEVMDPTSARHTVDQPTALMILAMCAGDPRLATRAARDLTEHPDPQVQTQARLLAHTTMDW</sequence>
<dbReference type="RefSeq" id="WP_034258259.1">
    <property type="nucleotide sequence ID" value="NZ_JGYV01000001.1"/>
</dbReference>
<accession>A0A087B4R8</accession>
<feature type="compositionally biased region" description="Low complexity" evidence="1">
    <location>
        <begin position="17"/>
        <end position="29"/>
    </location>
</feature>
<dbReference type="Proteomes" id="UP000029067">
    <property type="component" value="Unassembled WGS sequence"/>
</dbReference>